<proteinExistence type="inferred from homology"/>
<dbReference type="SUPFAM" id="SSF103486">
    <property type="entry name" value="V-type ATP synthase subunit C"/>
    <property type="match status" value="1"/>
</dbReference>
<dbReference type="Gene3D" id="1.20.1690.10">
    <property type="entry name" value="V-type ATP synthase subunit C domain"/>
    <property type="match status" value="2"/>
</dbReference>
<dbReference type="PANTHER" id="PTHR38682">
    <property type="entry name" value="V-TYPE ATP SYNTHASE SUBUNIT C"/>
    <property type="match status" value="1"/>
</dbReference>
<dbReference type="EMBL" id="BARS01009055">
    <property type="protein sequence ID" value="GAF69288.1"/>
    <property type="molecule type" value="Genomic_DNA"/>
</dbReference>
<keyword evidence="2" id="KW-0813">Transport</keyword>
<evidence type="ECO:0000256" key="1">
    <source>
        <dbReference type="ARBA" id="ARBA00006709"/>
    </source>
</evidence>
<reference evidence="4" key="1">
    <citation type="journal article" date="2014" name="Front. Microbiol.">
        <title>High frequency of phylogenetically diverse reductive dehalogenase-homologous genes in deep subseafloor sedimentary metagenomes.</title>
        <authorList>
            <person name="Kawai M."/>
            <person name="Futagami T."/>
            <person name="Toyoda A."/>
            <person name="Takaki Y."/>
            <person name="Nishi S."/>
            <person name="Hori S."/>
            <person name="Arai W."/>
            <person name="Tsubouchi T."/>
            <person name="Morono Y."/>
            <person name="Uchiyama I."/>
            <person name="Ito T."/>
            <person name="Fujiyama A."/>
            <person name="Inagaki F."/>
            <person name="Takami H."/>
        </authorList>
    </citation>
    <scope>NUCLEOTIDE SEQUENCE</scope>
    <source>
        <strain evidence="4">Expedition CK06-06</strain>
    </source>
</reference>
<evidence type="ECO:0000256" key="2">
    <source>
        <dbReference type="ARBA" id="ARBA00022448"/>
    </source>
</evidence>
<dbReference type="GO" id="GO:0046961">
    <property type="term" value="F:proton-transporting ATPase activity, rotational mechanism"/>
    <property type="evidence" value="ECO:0007669"/>
    <property type="project" value="InterPro"/>
</dbReference>
<sequence length="328" mass="37748">PIGGDDWRYTFATARVRVLESQMLSPAALSDMANAENFEQAADLLGAGEYALPKGERTFADVENILQHRRFEARNIFKGLMIDKPLVKIIRARDDFANMRLAIRRKLTEKPLGTDYSNDGNVPAGLFEEIFEEENYSPLPDYMQQAIERAVLAYYQQKDIRQIDYALDSSQAQYNLRQADRLNSIFLLGLFRIQIDLTNIRTMLRLKFAESEQRNVFLSGGYVEPQRFIHALDVGYEAIAPLFFATPYYEVVESGITYFVPNKSFLRVEHNCEEYLMGFLRSTLQITAGPQPVIAYLLMKENEIRKVRLILTAKKNYLDTKLILDRVA</sequence>
<dbReference type="Pfam" id="PF01992">
    <property type="entry name" value="vATP-synt_AC39"/>
    <property type="match status" value="1"/>
</dbReference>
<comment type="caution">
    <text evidence="4">The sequence shown here is derived from an EMBL/GenBank/DDBJ whole genome shotgun (WGS) entry which is preliminary data.</text>
</comment>
<comment type="similarity">
    <text evidence="1">Belongs to the V-ATPase V0D/AC39 subunit family.</text>
</comment>
<accession>X0RKG9</accession>
<evidence type="ECO:0000256" key="3">
    <source>
        <dbReference type="ARBA" id="ARBA00023065"/>
    </source>
</evidence>
<feature type="non-terminal residue" evidence="4">
    <location>
        <position position="1"/>
    </location>
</feature>
<evidence type="ECO:0008006" key="5">
    <source>
        <dbReference type="Google" id="ProtNLM"/>
    </source>
</evidence>
<dbReference type="InterPro" id="IPR044911">
    <property type="entry name" value="V-type_ATPase_csu/dsu_dom_3"/>
</dbReference>
<gene>
    <name evidence="4" type="ORF">S01H1_17118</name>
</gene>
<dbReference type="InterPro" id="IPR002843">
    <property type="entry name" value="ATPase_V0-cplx_csu/dsu"/>
</dbReference>
<dbReference type="InterPro" id="IPR050873">
    <property type="entry name" value="V-ATPase_V0D/AC39_subunit"/>
</dbReference>
<name>X0RKG9_9ZZZZ</name>
<evidence type="ECO:0000313" key="4">
    <source>
        <dbReference type="EMBL" id="GAF69288.1"/>
    </source>
</evidence>
<dbReference type="InterPro" id="IPR035067">
    <property type="entry name" value="V-type_ATPase_csu/dsu"/>
</dbReference>
<dbReference type="InterPro" id="IPR036079">
    <property type="entry name" value="ATPase_csu/dsu_sf"/>
</dbReference>
<dbReference type="Gene3D" id="1.10.132.50">
    <property type="entry name" value="ATP synthase (C/AC39) subunit, domain 3"/>
    <property type="match status" value="1"/>
</dbReference>
<organism evidence="4">
    <name type="scientific">marine sediment metagenome</name>
    <dbReference type="NCBI Taxonomy" id="412755"/>
    <lineage>
        <taxon>unclassified sequences</taxon>
        <taxon>metagenomes</taxon>
        <taxon>ecological metagenomes</taxon>
    </lineage>
</organism>
<keyword evidence="3" id="KW-0406">Ion transport</keyword>
<dbReference type="PANTHER" id="PTHR38682:SF1">
    <property type="entry name" value="V-TYPE ATP SYNTHASE SUBUNIT C"/>
    <property type="match status" value="1"/>
</dbReference>
<dbReference type="AlphaFoldDB" id="X0RKG9"/>
<protein>
    <recommendedName>
        <fullName evidence="5">V-type ATP synthase subunit C</fullName>
    </recommendedName>
</protein>